<evidence type="ECO:0000313" key="1">
    <source>
        <dbReference type="EMBL" id="TDO51478.1"/>
    </source>
</evidence>
<dbReference type="GO" id="GO:0003677">
    <property type="term" value="F:DNA binding"/>
    <property type="evidence" value="ECO:0007669"/>
    <property type="project" value="UniProtKB-KW"/>
</dbReference>
<dbReference type="PANTHER" id="PTHR38479:SF2">
    <property type="entry name" value="WINGED HELIX DNA-BINDING DOMAIN-CONTAINING PROTEIN"/>
    <property type="match status" value="1"/>
</dbReference>
<dbReference type="AlphaFoldDB" id="A0A4R6KJK4"/>
<organism evidence="1 2">
    <name type="scientific">Kribbella caucasensis</name>
    <dbReference type="NCBI Taxonomy" id="2512215"/>
    <lineage>
        <taxon>Bacteria</taxon>
        <taxon>Bacillati</taxon>
        <taxon>Actinomycetota</taxon>
        <taxon>Actinomycetes</taxon>
        <taxon>Propionibacteriales</taxon>
        <taxon>Kribbellaceae</taxon>
        <taxon>Kribbella</taxon>
    </lineage>
</organism>
<name>A0A4R6KJK4_9ACTN</name>
<dbReference type="EMBL" id="SNWQ01000003">
    <property type="protein sequence ID" value="TDO51478.1"/>
    <property type="molecule type" value="Genomic_DNA"/>
</dbReference>
<dbReference type="OrthoDB" id="9148135at2"/>
<dbReference type="PANTHER" id="PTHR38479">
    <property type="entry name" value="LMO0824 PROTEIN"/>
    <property type="match status" value="1"/>
</dbReference>
<dbReference type="RefSeq" id="WP_133799421.1">
    <property type="nucleotide sequence ID" value="NZ_SNWQ01000003.1"/>
</dbReference>
<keyword evidence="2" id="KW-1185">Reference proteome</keyword>
<dbReference type="Pfam" id="PF06224">
    <property type="entry name" value="AlkZ-like"/>
    <property type="match status" value="1"/>
</dbReference>
<sequence length="338" mass="37126">MTLSQNPLTRPRIGRDQAVAYRLHVNHLVDRLPAGSFEEAAYVGLQDTAPRDALLGLHARIEGCEPSDWEHPSLIQTYSPRDAVYVLPRKDFGVFTLGRLPLAVDAIRKIDELADSVCRTLGGRELRGGRPGLRAACLSGRIALRWTTSSLRVREVPRPDIDLDEARTELCRRHVHRFAPTTPKTFAWWAGLAPADARQIWASLSGELLEVDFEGTPAWILQADESRFHQATPPRGIRLLVEPDLRLLGRDRDGLFIAPGRRILTPASDSFHPNGVLADGRIVGAWGRKAGRVALKLTEQLTPDQYDDLAAEVSTFPIHGGAHPVGLGRGGAVGETTP</sequence>
<comment type="caution">
    <text evidence="1">The sequence shown here is derived from an EMBL/GenBank/DDBJ whole genome shotgun (WGS) entry which is preliminary data.</text>
</comment>
<gene>
    <name evidence="1" type="ORF">EV643_103215</name>
</gene>
<reference evidence="1 2" key="1">
    <citation type="submission" date="2019-03" db="EMBL/GenBank/DDBJ databases">
        <title>Genomic Encyclopedia of Type Strains, Phase III (KMG-III): the genomes of soil and plant-associated and newly described type strains.</title>
        <authorList>
            <person name="Whitman W."/>
        </authorList>
    </citation>
    <scope>NUCLEOTIDE SEQUENCE [LARGE SCALE GENOMIC DNA]</scope>
    <source>
        <strain evidence="1 2">VKM Ac-2527</strain>
    </source>
</reference>
<evidence type="ECO:0000313" key="2">
    <source>
        <dbReference type="Proteomes" id="UP000295388"/>
    </source>
</evidence>
<dbReference type="InterPro" id="IPR009351">
    <property type="entry name" value="AlkZ-like"/>
</dbReference>
<accession>A0A4R6KJK4</accession>
<protein>
    <submittedName>
        <fullName evidence="1">Winged helix DNA-binding protein</fullName>
    </submittedName>
</protein>
<dbReference type="Proteomes" id="UP000295388">
    <property type="component" value="Unassembled WGS sequence"/>
</dbReference>
<proteinExistence type="predicted"/>
<keyword evidence="1" id="KW-0238">DNA-binding</keyword>